<dbReference type="EMBL" id="JBHFNT010000303">
    <property type="protein sequence ID" value="MFB2839311.1"/>
    <property type="molecule type" value="Genomic_DNA"/>
</dbReference>
<comment type="caution">
    <text evidence="2">The sequence shown here is derived from an EMBL/GenBank/DDBJ whole genome shotgun (WGS) entry which is preliminary data.</text>
</comment>
<evidence type="ECO:0000313" key="3">
    <source>
        <dbReference type="Proteomes" id="UP001576780"/>
    </source>
</evidence>
<dbReference type="Gene3D" id="1.20.5.340">
    <property type="match status" value="1"/>
</dbReference>
<sequence>MVTKTASNRNRSQGNYITPHTPEGTKILNYLRNRCEKALNYCLSNGLKSVDDFADAVEELTEADGKPSISVEIKHNGIVLSLTDRPEYGSTTGKYMMEHLGESDDNRFTKTGIEAILNPQKSRRQQPDDLLNGLDDDEPQPLSKSKHNSKVHHRDIPDLGEDAPLTKTQRQRKVNSNDSEELTLEKVQPKSKSKSQSRTDELDDLLDELDGNEPLSKTRNQPQKYEVKSNQTSRQSVPQSSNNLDIDTILDVTSQVSSRAATSGSEVDGTTVGGLSTQFAVLTTLISKKAAAQVFEAAKAIGRERQVSNIIKRLKAQSQRADSLSSRVKSLTQEESDESDELETSPDEPIIIEESSSEEEVESVSNPGVILAEAVNKISDTIDKTSLTLAPDTLEKSEPIKIDTNASFDKQLAQINQALDRLEKRLDTLEARIEALEQKLSTTETEINEPVVEPDNDLNSNNSKPSPLKPINMDNSSNKKVSDSSQIASLLAQVYNLVEEEAVVAGETLENGVELGATKLYQTRQRNSVSVKLENQQGEELFRATCSQGQWKVINDFLSQEDKQEIARLDILQQTIHQETLAEVLGKSGLTQMNFTDLQGRRLDFEIEFNDRSKSSAFIQGFNEHDEVVFDATIAKGKVEVLQCDIPIEDVKYLLSQKQQNSHLAAQKNQESESEMEA</sequence>
<accession>A0ABV4WXC9</accession>
<name>A0ABV4WXC9_9CYAN</name>
<evidence type="ECO:0000256" key="1">
    <source>
        <dbReference type="SAM" id="MobiDB-lite"/>
    </source>
</evidence>
<keyword evidence="3" id="KW-1185">Reference proteome</keyword>
<feature type="compositionally biased region" description="Acidic residues" evidence="1">
    <location>
        <begin position="201"/>
        <end position="211"/>
    </location>
</feature>
<feature type="compositionally biased region" description="Basic residues" evidence="1">
    <location>
        <begin position="144"/>
        <end position="153"/>
    </location>
</feature>
<gene>
    <name evidence="2" type="ORF">ACE1CA_32880</name>
</gene>
<proteinExistence type="predicted"/>
<protein>
    <submittedName>
        <fullName evidence="2">Uncharacterized protein</fullName>
    </submittedName>
</protein>
<dbReference type="RefSeq" id="WP_413281588.1">
    <property type="nucleotide sequence ID" value="NZ_JBHFNT010000303.1"/>
</dbReference>
<feature type="region of interest" description="Disordered" evidence="1">
    <location>
        <begin position="1"/>
        <end position="20"/>
    </location>
</feature>
<evidence type="ECO:0000313" key="2">
    <source>
        <dbReference type="EMBL" id="MFB2839311.1"/>
    </source>
</evidence>
<feature type="region of interest" description="Disordered" evidence="1">
    <location>
        <begin position="322"/>
        <end position="365"/>
    </location>
</feature>
<dbReference type="Proteomes" id="UP001576780">
    <property type="component" value="Unassembled WGS sequence"/>
</dbReference>
<feature type="region of interest" description="Disordered" evidence="1">
    <location>
        <begin position="115"/>
        <end position="246"/>
    </location>
</feature>
<organism evidence="2 3">
    <name type="scientific">Floridaenema evergladense BLCC-F167</name>
    <dbReference type="NCBI Taxonomy" id="3153639"/>
    <lineage>
        <taxon>Bacteria</taxon>
        <taxon>Bacillati</taxon>
        <taxon>Cyanobacteriota</taxon>
        <taxon>Cyanophyceae</taxon>
        <taxon>Oscillatoriophycideae</taxon>
        <taxon>Aerosakkonematales</taxon>
        <taxon>Aerosakkonemataceae</taxon>
        <taxon>Floridanema</taxon>
        <taxon>Floridanema evergladense</taxon>
    </lineage>
</organism>
<feature type="compositionally biased region" description="Polar residues" evidence="1">
    <location>
        <begin position="215"/>
        <end position="246"/>
    </location>
</feature>
<feature type="compositionally biased region" description="Polar residues" evidence="1">
    <location>
        <begin position="1"/>
        <end position="18"/>
    </location>
</feature>
<feature type="region of interest" description="Disordered" evidence="1">
    <location>
        <begin position="444"/>
        <end position="480"/>
    </location>
</feature>
<feature type="compositionally biased region" description="Acidic residues" evidence="1">
    <location>
        <begin position="334"/>
        <end position="346"/>
    </location>
</feature>
<reference evidence="2 3" key="1">
    <citation type="submission" date="2024-09" db="EMBL/GenBank/DDBJ databases">
        <title>Floridaenema gen nov. (Aerosakkonemataceae, Aerosakkonematales ord. nov., Cyanobacteria) from benthic tropical and subtropical fresh waters, with the description of four new species.</title>
        <authorList>
            <person name="Moretto J.A."/>
            <person name="Berthold D.E."/>
            <person name="Lefler F.W."/>
            <person name="Huang I.-S."/>
            <person name="Laughinghouse H. IV."/>
        </authorList>
    </citation>
    <scope>NUCLEOTIDE SEQUENCE [LARGE SCALE GENOMIC DNA]</scope>
    <source>
        <strain evidence="2 3">BLCC-F167</strain>
    </source>
</reference>